<dbReference type="Gene3D" id="3.40.50.1820">
    <property type="entry name" value="alpha/beta hydrolase"/>
    <property type="match status" value="1"/>
</dbReference>
<dbReference type="WBParaSite" id="BPAG_0000620501-mRNA-1">
    <property type="protein sequence ID" value="BPAG_0000620501-mRNA-1"/>
    <property type="gene ID" value="BPAG_0000620501"/>
</dbReference>
<dbReference type="GO" id="GO:0042171">
    <property type="term" value="F:lysophosphatidic acid acyltransferase activity"/>
    <property type="evidence" value="ECO:0007669"/>
    <property type="project" value="TreeGrafter"/>
</dbReference>
<dbReference type="AlphaFoldDB" id="A0A0N4TDB7"/>
<evidence type="ECO:0000313" key="4">
    <source>
        <dbReference type="WBParaSite" id="BPAG_0000620501-mRNA-1"/>
    </source>
</evidence>
<keyword evidence="3" id="KW-1185">Reference proteome</keyword>
<reference evidence="4" key="1">
    <citation type="submission" date="2017-02" db="UniProtKB">
        <authorList>
            <consortium name="WormBaseParasite"/>
        </authorList>
    </citation>
    <scope>IDENTIFICATION</scope>
</reference>
<dbReference type="SUPFAM" id="SSF53474">
    <property type="entry name" value="alpha/beta-Hydrolases"/>
    <property type="match status" value="1"/>
</dbReference>
<dbReference type="EMBL" id="UZAD01005277">
    <property type="protein sequence ID" value="VDN87354.1"/>
    <property type="molecule type" value="Genomic_DNA"/>
</dbReference>
<name>A0A0N4TDB7_BRUPA</name>
<evidence type="ECO:0000256" key="1">
    <source>
        <dbReference type="ARBA" id="ARBA00038097"/>
    </source>
</evidence>
<gene>
    <name evidence="2" type="ORF">BPAG_LOCUS6168</name>
</gene>
<sequence>IIKAVRPDLSLRFRCTDPNAIYDYFYQCNAQNPSGEVAFTNMSFSFGWAKRPMLKRIINLPPEVPMTFIYGNKSWIDSSSGIVVQNERQNAYVDVQVINGAGHYVYVDQKDVFNNVLSDLFDKIDANEDIFLRKNVEKETDSE</sequence>
<accession>A0A0N4TDB7</accession>
<protein>
    <submittedName>
        <fullName evidence="4">Alpha/beta hydrolase</fullName>
    </submittedName>
</protein>
<evidence type="ECO:0000313" key="2">
    <source>
        <dbReference type="EMBL" id="VDN87354.1"/>
    </source>
</evidence>
<dbReference type="GO" id="GO:0005739">
    <property type="term" value="C:mitochondrion"/>
    <property type="evidence" value="ECO:0007669"/>
    <property type="project" value="TreeGrafter"/>
</dbReference>
<reference evidence="2 3" key="2">
    <citation type="submission" date="2018-11" db="EMBL/GenBank/DDBJ databases">
        <authorList>
            <consortium name="Pathogen Informatics"/>
        </authorList>
    </citation>
    <scope>NUCLEOTIDE SEQUENCE [LARGE SCALE GENOMIC DNA]</scope>
</reference>
<dbReference type="STRING" id="6280.A0A0N4TDB7"/>
<organism evidence="4">
    <name type="scientific">Brugia pahangi</name>
    <name type="common">Filarial nematode worm</name>
    <dbReference type="NCBI Taxonomy" id="6280"/>
    <lineage>
        <taxon>Eukaryota</taxon>
        <taxon>Metazoa</taxon>
        <taxon>Ecdysozoa</taxon>
        <taxon>Nematoda</taxon>
        <taxon>Chromadorea</taxon>
        <taxon>Rhabditida</taxon>
        <taxon>Spirurina</taxon>
        <taxon>Spiruromorpha</taxon>
        <taxon>Filarioidea</taxon>
        <taxon>Onchocercidae</taxon>
        <taxon>Brugia</taxon>
    </lineage>
</organism>
<dbReference type="GO" id="GO:0052689">
    <property type="term" value="F:carboxylic ester hydrolase activity"/>
    <property type="evidence" value="ECO:0007669"/>
    <property type="project" value="TreeGrafter"/>
</dbReference>
<dbReference type="GO" id="GO:0005811">
    <property type="term" value="C:lipid droplet"/>
    <property type="evidence" value="ECO:0007669"/>
    <property type="project" value="TreeGrafter"/>
</dbReference>
<comment type="similarity">
    <text evidence="1">Belongs to the peptidase S33 family. ABHD4/ABHD5 subfamily.</text>
</comment>
<dbReference type="GO" id="GO:0055088">
    <property type="term" value="P:lipid homeostasis"/>
    <property type="evidence" value="ECO:0007669"/>
    <property type="project" value="TreeGrafter"/>
</dbReference>
<proteinExistence type="inferred from homology"/>
<dbReference type="InterPro" id="IPR029058">
    <property type="entry name" value="AB_hydrolase_fold"/>
</dbReference>
<evidence type="ECO:0000313" key="3">
    <source>
        <dbReference type="Proteomes" id="UP000278627"/>
    </source>
</evidence>
<dbReference type="PANTHER" id="PTHR42886:SF29">
    <property type="entry name" value="PUMMELIG, ISOFORM A"/>
    <property type="match status" value="1"/>
</dbReference>
<dbReference type="GO" id="GO:0006654">
    <property type="term" value="P:phosphatidic acid biosynthetic process"/>
    <property type="evidence" value="ECO:0007669"/>
    <property type="project" value="TreeGrafter"/>
</dbReference>
<dbReference type="Proteomes" id="UP000278627">
    <property type="component" value="Unassembled WGS sequence"/>
</dbReference>
<dbReference type="PANTHER" id="PTHR42886">
    <property type="entry name" value="RE40534P-RELATED"/>
    <property type="match status" value="1"/>
</dbReference>